<evidence type="ECO:0000259" key="2">
    <source>
        <dbReference type="Pfam" id="PF04909"/>
    </source>
</evidence>
<dbReference type="Gene3D" id="3.20.20.140">
    <property type="entry name" value="Metal-dependent hydrolases"/>
    <property type="match status" value="1"/>
</dbReference>
<dbReference type="GO" id="GO:0016831">
    <property type="term" value="F:carboxy-lyase activity"/>
    <property type="evidence" value="ECO:0007669"/>
    <property type="project" value="InterPro"/>
</dbReference>
<dbReference type="PANTHER" id="PTHR21240:SF30">
    <property type="entry name" value="AMIDOHYDROLASE-RELATED DOMAIN-CONTAINING PROTEIN-RELATED"/>
    <property type="match status" value="1"/>
</dbReference>
<organism evidence="3 4">
    <name type="scientific">Streptomyces apricus</name>
    <dbReference type="NCBI Taxonomy" id="1828112"/>
    <lineage>
        <taxon>Bacteria</taxon>
        <taxon>Bacillati</taxon>
        <taxon>Actinomycetota</taxon>
        <taxon>Actinomycetes</taxon>
        <taxon>Kitasatosporales</taxon>
        <taxon>Streptomycetaceae</taxon>
        <taxon>Streptomyces</taxon>
    </lineage>
</organism>
<evidence type="ECO:0000313" key="3">
    <source>
        <dbReference type="EMBL" id="KAA0921534.1"/>
    </source>
</evidence>
<gene>
    <name evidence="3" type="ORF">FGF04_36230</name>
</gene>
<dbReference type="GO" id="GO:0019748">
    <property type="term" value="P:secondary metabolic process"/>
    <property type="evidence" value="ECO:0007669"/>
    <property type="project" value="TreeGrafter"/>
</dbReference>
<dbReference type="OrthoDB" id="8673173at2"/>
<proteinExistence type="predicted"/>
<protein>
    <submittedName>
        <fullName evidence="3">Amidohydrolase</fullName>
    </submittedName>
</protein>
<dbReference type="GO" id="GO:0016787">
    <property type="term" value="F:hydrolase activity"/>
    <property type="evidence" value="ECO:0007669"/>
    <property type="project" value="UniProtKB-KW"/>
</dbReference>
<sequence length="331" mass="36461">MPMNLYALEEHFVTADVVAAWRRRDPHLAEPMMKWAVDSDITPALLDMDAGRVAAMDDAGIDTAVLSLTTPGLQNLDAAEAVALQVSTNDALADAVRRHPERFQGFAALATSAPSAAADELRRAVTELGLNGTLVNANSGGRALDAPYFWDIYEAAEDLRAPVYLHPSVPFPAVTAAYYRGFGEPVDSMLATGAFGWHYDAGLTVLRMIVAGVFDRFPALQVILGHWGEVVLFYLDRIAAMDPLTTLRRPIAEYFRSNIRITPGGISSHTYLRWSLETVGADRIMYASDHPFNRERAGSARRFLDEAPIDGATRERIAFRNWEELVAGIRR</sequence>
<comment type="caution">
    <text evidence="3">The sequence shown here is derived from an EMBL/GenBank/DDBJ whole genome shotgun (WGS) entry which is preliminary data.</text>
</comment>
<reference evidence="3 4" key="1">
    <citation type="submission" date="2019-05" db="EMBL/GenBank/DDBJ databases">
        <authorList>
            <person name="Hariharan J."/>
            <person name="Choudoir M.J."/>
            <person name="Diebold P."/>
            <person name="Panke-Buisse K."/>
            <person name="Buckley D.H."/>
        </authorList>
    </citation>
    <scope>NUCLEOTIDE SEQUENCE [LARGE SCALE GENOMIC DNA]</scope>
    <source>
        <strain evidence="3 4">SUN51</strain>
    </source>
</reference>
<dbReference type="InterPro" id="IPR032466">
    <property type="entry name" value="Metal_Hydrolase"/>
</dbReference>
<dbReference type="Proteomes" id="UP000324965">
    <property type="component" value="Unassembled WGS sequence"/>
</dbReference>
<dbReference type="EMBL" id="VDFC01000083">
    <property type="protein sequence ID" value="KAA0921534.1"/>
    <property type="molecule type" value="Genomic_DNA"/>
</dbReference>
<dbReference type="RefSeq" id="WP_149515634.1">
    <property type="nucleotide sequence ID" value="NZ_VDFC01000083.1"/>
</dbReference>
<keyword evidence="3" id="KW-0378">Hydrolase</keyword>
<keyword evidence="4" id="KW-1185">Reference proteome</keyword>
<accession>A0A5A9ZVW8</accession>
<dbReference type="GO" id="GO:0005829">
    <property type="term" value="C:cytosol"/>
    <property type="evidence" value="ECO:0007669"/>
    <property type="project" value="TreeGrafter"/>
</dbReference>
<dbReference type="InterPro" id="IPR032465">
    <property type="entry name" value="ACMSD"/>
</dbReference>
<name>A0A5A9ZVW8_9ACTN</name>
<dbReference type="PANTHER" id="PTHR21240">
    <property type="entry name" value="2-AMINO-3-CARBOXYLMUCONATE-6-SEMIALDEHYDE DECARBOXYLASE"/>
    <property type="match status" value="1"/>
</dbReference>
<dbReference type="SUPFAM" id="SSF51556">
    <property type="entry name" value="Metallo-dependent hydrolases"/>
    <property type="match status" value="1"/>
</dbReference>
<evidence type="ECO:0000256" key="1">
    <source>
        <dbReference type="ARBA" id="ARBA00023239"/>
    </source>
</evidence>
<feature type="domain" description="Amidohydrolase-related" evidence="2">
    <location>
        <begin position="40"/>
        <end position="318"/>
    </location>
</feature>
<dbReference type="InterPro" id="IPR006680">
    <property type="entry name" value="Amidohydro-rel"/>
</dbReference>
<evidence type="ECO:0000313" key="4">
    <source>
        <dbReference type="Proteomes" id="UP000324965"/>
    </source>
</evidence>
<dbReference type="Pfam" id="PF04909">
    <property type="entry name" value="Amidohydro_2"/>
    <property type="match status" value="1"/>
</dbReference>
<keyword evidence="1" id="KW-0456">Lyase</keyword>
<dbReference type="AlphaFoldDB" id="A0A5A9ZVW8"/>